<comment type="function">
    <text evidence="1">Highly specific phosphatase involved in the metabolism of ADP-ribose 1''-phosphate (Appr1p) which is produced as a consequence of tRNA splicing.</text>
</comment>
<evidence type="ECO:0000256" key="3">
    <source>
        <dbReference type="ARBA" id="ARBA00012983"/>
    </source>
</evidence>
<dbReference type="GO" id="GO:0004721">
    <property type="term" value="F:phosphoprotein phosphatase activity"/>
    <property type="evidence" value="ECO:0007669"/>
    <property type="project" value="UniProtKB-KW"/>
</dbReference>
<dbReference type="Pfam" id="PF01661">
    <property type="entry name" value="Macro"/>
    <property type="match status" value="1"/>
</dbReference>
<dbReference type="PANTHER" id="PTHR12521">
    <property type="entry name" value="PROTEIN C6ORF130"/>
    <property type="match status" value="1"/>
</dbReference>
<feature type="compositionally biased region" description="Basic residues" evidence="7">
    <location>
        <begin position="81"/>
        <end position="98"/>
    </location>
</feature>
<evidence type="ECO:0000259" key="8">
    <source>
        <dbReference type="SMART" id="SM00506"/>
    </source>
</evidence>
<evidence type="ECO:0000313" key="9">
    <source>
        <dbReference type="EMBL" id="KAK3371559.1"/>
    </source>
</evidence>
<comment type="catalytic activity">
    <reaction evidence="6">
        <text>ADP-alpha-D-ribose 1''-phosphate + H2O = ADP-D-ribose + phosphate</text>
        <dbReference type="Rhea" id="RHEA:25029"/>
        <dbReference type="ChEBI" id="CHEBI:15377"/>
        <dbReference type="ChEBI" id="CHEBI:43474"/>
        <dbReference type="ChEBI" id="CHEBI:57967"/>
        <dbReference type="ChEBI" id="CHEBI:58753"/>
        <dbReference type="EC" id="3.1.3.84"/>
    </reaction>
</comment>
<feature type="domain" description="Macro" evidence="8">
    <location>
        <begin position="21"/>
        <end position="170"/>
    </location>
</feature>
<keyword evidence="5" id="KW-0378">Hydrolase</keyword>
<dbReference type="InterPro" id="IPR002589">
    <property type="entry name" value="Macro_dom"/>
</dbReference>
<protein>
    <recommendedName>
        <fullName evidence="4">ADP-ribose 1''-phosphate phosphatase</fullName>
        <ecNumber evidence="3">3.1.3.84</ecNumber>
    </recommendedName>
</protein>
<dbReference type="Gene3D" id="3.40.220.10">
    <property type="entry name" value="Leucine Aminopeptidase, subunit E, domain 1"/>
    <property type="match status" value="1"/>
</dbReference>
<reference evidence="9" key="1">
    <citation type="journal article" date="2023" name="Mol. Phylogenet. Evol.">
        <title>Genome-scale phylogeny and comparative genomics of the fungal order Sordariales.</title>
        <authorList>
            <person name="Hensen N."/>
            <person name="Bonometti L."/>
            <person name="Westerberg I."/>
            <person name="Brannstrom I.O."/>
            <person name="Guillou S."/>
            <person name="Cros-Aarteil S."/>
            <person name="Calhoun S."/>
            <person name="Haridas S."/>
            <person name="Kuo A."/>
            <person name="Mondo S."/>
            <person name="Pangilinan J."/>
            <person name="Riley R."/>
            <person name="LaButti K."/>
            <person name="Andreopoulos B."/>
            <person name="Lipzen A."/>
            <person name="Chen C."/>
            <person name="Yan M."/>
            <person name="Daum C."/>
            <person name="Ng V."/>
            <person name="Clum A."/>
            <person name="Steindorff A."/>
            <person name="Ohm R.A."/>
            <person name="Martin F."/>
            <person name="Silar P."/>
            <person name="Natvig D.O."/>
            <person name="Lalanne C."/>
            <person name="Gautier V."/>
            <person name="Ament-Velasquez S.L."/>
            <person name="Kruys A."/>
            <person name="Hutchinson M.I."/>
            <person name="Powell A.J."/>
            <person name="Barry K."/>
            <person name="Miller A.N."/>
            <person name="Grigoriev I.V."/>
            <person name="Debuchy R."/>
            <person name="Gladieux P."/>
            <person name="Hiltunen Thoren M."/>
            <person name="Johannesson H."/>
        </authorList>
    </citation>
    <scope>NUCLEOTIDE SEQUENCE</scope>
    <source>
        <strain evidence="9">CBS 958.72</strain>
    </source>
</reference>
<dbReference type="InterPro" id="IPR043472">
    <property type="entry name" value="Macro_dom-like"/>
</dbReference>
<keyword evidence="5" id="KW-0904">Protein phosphatase</keyword>
<evidence type="ECO:0000256" key="4">
    <source>
        <dbReference type="ARBA" id="ARBA00019744"/>
    </source>
</evidence>
<organism evidence="9 10">
    <name type="scientific">Lasiosphaeria ovina</name>
    <dbReference type="NCBI Taxonomy" id="92902"/>
    <lineage>
        <taxon>Eukaryota</taxon>
        <taxon>Fungi</taxon>
        <taxon>Dikarya</taxon>
        <taxon>Ascomycota</taxon>
        <taxon>Pezizomycotina</taxon>
        <taxon>Sordariomycetes</taxon>
        <taxon>Sordariomycetidae</taxon>
        <taxon>Sordariales</taxon>
        <taxon>Lasiosphaeriaceae</taxon>
        <taxon>Lasiosphaeria</taxon>
    </lineage>
</organism>
<evidence type="ECO:0000256" key="1">
    <source>
        <dbReference type="ARBA" id="ARBA00002432"/>
    </source>
</evidence>
<comment type="caution">
    <text evidence="9">The sequence shown here is derived from an EMBL/GenBank/DDBJ whole genome shotgun (WGS) entry which is preliminary data.</text>
</comment>
<accession>A0AAE0K7I4</accession>
<dbReference type="PANTHER" id="PTHR12521:SF0">
    <property type="entry name" value="ADP-RIBOSE GLYCOHYDROLASE OARD1"/>
    <property type="match status" value="1"/>
</dbReference>
<dbReference type="Proteomes" id="UP001287356">
    <property type="component" value="Unassembled WGS sequence"/>
</dbReference>
<evidence type="ECO:0000256" key="5">
    <source>
        <dbReference type="ARBA" id="ARBA00022912"/>
    </source>
</evidence>
<dbReference type="CDD" id="cd02901">
    <property type="entry name" value="Macro_Poa1p-like"/>
    <property type="match status" value="1"/>
</dbReference>
<proteinExistence type="inferred from homology"/>
<evidence type="ECO:0000256" key="6">
    <source>
        <dbReference type="ARBA" id="ARBA00034427"/>
    </source>
</evidence>
<dbReference type="GO" id="GO:0140291">
    <property type="term" value="P:peptidyl-glutamate ADP-deribosylation"/>
    <property type="evidence" value="ECO:0007669"/>
    <property type="project" value="TreeGrafter"/>
</dbReference>
<keyword evidence="10" id="KW-1185">Reference proteome</keyword>
<evidence type="ECO:0000256" key="7">
    <source>
        <dbReference type="SAM" id="MobiDB-lite"/>
    </source>
</evidence>
<gene>
    <name evidence="9" type="ORF">B0T24DRAFT_530635</name>
</gene>
<evidence type="ECO:0000256" key="2">
    <source>
        <dbReference type="ARBA" id="ARBA00006575"/>
    </source>
</evidence>
<comment type="similarity">
    <text evidence="2">Belongs to the POA1 family.</text>
</comment>
<feature type="region of interest" description="Disordered" evidence="7">
    <location>
        <begin position="75"/>
        <end position="101"/>
    </location>
</feature>
<dbReference type="AlphaFoldDB" id="A0AAE0K7I4"/>
<dbReference type="InterPro" id="IPR050892">
    <property type="entry name" value="ADP-ribose_metab_enzymes"/>
</dbReference>
<evidence type="ECO:0000313" key="10">
    <source>
        <dbReference type="Proteomes" id="UP001287356"/>
    </source>
</evidence>
<dbReference type="SUPFAM" id="SSF52949">
    <property type="entry name" value="Macro domain-like"/>
    <property type="match status" value="1"/>
</dbReference>
<sequence length="214" mass="23367">MGKGKATAAAAPPPTVKKQLRIVERVGDIFDGPANSVLIHACNCIGSWGGGIAAAFRLRYPAAFAVYRDHCQRLSPNEKKSKVKSKSKPKQKQQRKPPPHYIGCLFTSRRVGQNRDSPASILRATKPAMQDLMQQVLAVEAQNHNISELRMCQINAGPFNVPWASTRQVILALHVDVPGNGGGGGDVNDDDDDDDEPLLRIAVWNRQADWVPNS</sequence>
<name>A0AAE0K7I4_9PEZI</name>
<reference evidence="9" key="2">
    <citation type="submission" date="2023-06" db="EMBL/GenBank/DDBJ databases">
        <authorList>
            <consortium name="Lawrence Berkeley National Laboratory"/>
            <person name="Haridas S."/>
            <person name="Hensen N."/>
            <person name="Bonometti L."/>
            <person name="Westerberg I."/>
            <person name="Brannstrom I.O."/>
            <person name="Guillou S."/>
            <person name="Cros-Aarteil S."/>
            <person name="Calhoun S."/>
            <person name="Kuo A."/>
            <person name="Mondo S."/>
            <person name="Pangilinan J."/>
            <person name="Riley R."/>
            <person name="Labutti K."/>
            <person name="Andreopoulos B."/>
            <person name="Lipzen A."/>
            <person name="Chen C."/>
            <person name="Yanf M."/>
            <person name="Daum C."/>
            <person name="Ng V."/>
            <person name="Clum A."/>
            <person name="Steindorff A."/>
            <person name="Ohm R."/>
            <person name="Martin F."/>
            <person name="Silar P."/>
            <person name="Natvig D."/>
            <person name="Lalanne C."/>
            <person name="Gautier V."/>
            <person name="Ament-Velasquez S.L."/>
            <person name="Kruys A."/>
            <person name="Hutchinson M.I."/>
            <person name="Powell A.J."/>
            <person name="Barry K."/>
            <person name="Miller A.N."/>
            <person name="Grigoriev I.V."/>
            <person name="Debuchy R."/>
            <person name="Gladieux P."/>
            <person name="Thoren M.H."/>
            <person name="Johannesson H."/>
        </authorList>
    </citation>
    <scope>NUCLEOTIDE SEQUENCE</scope>
    <source>
        <strain evidence="9">CBS 958.72</strain>
    </source>
</reference>
<dbReference type="EMBL" id="JAULSN010000005">
    <property type="protein sequence ID" value="KAK3371559.1"/>
    <property type="molecule type" value="Genomic_DNA"/>
</dbReference>
<dbReference type="EC" id="3.1.3.84" evidence="3"/>
<dbReference type="SMART" id="SM00506">
    <property type="entry name" value="A1pp"/>
    <property type="match status" value="1"/>
</dbReference>